<dbReference type="EMBL" id="JAAMPC010000012">
    <property type="protein sequence ID" value="KAG2274658.1"/>
    <property type="molecule type" value="Genomic_DNA"/>
</dbReference>
<reference evidence="1 2" key="1">
    <citation type="submission" date="2020-02" db="EMBL/GenBank/DDBJ databases">
        <authorList>
            <person name="Ma Q."/>
            <person name="Huang Y."/>
            <person name="Song X."/>
            <person name="Pei D."/>
        </authorList>
    </citation>
    <scope>NUCLEOTIDE SEQUENCE [LARGE SCALE GENOMIC DNA]</scope>
    <source>
        <strain evidence="1">Sxm20200214</strain>
        <tissue evidence="1">Leaf</tissue>
    </source>
</reference>
<accession>A0A8X7QQP8</accession>
<dbReference type="AlphaFoldDB" id="A0A8X7QQP8"/>
<proteinExistence type="predicted"/>
<comment type="caution">
    <text evidence="1">The sequence shown here is derived from an EMBL/GenBank/DDBJ whole genome shotgun (WGS) entry which is preliminary data.</text>
</comment>
<evidence type="ECO:0000313" key="2">
    <source>
        <dbReference type="Proteomes" id="UP000886595"/>
    </source>
</evidence>
<evidence type="ECO:0000313" key="1">
    <source>
        <dbReference type="EMBL" id="KAG2274658.1"/>
    </source>
</evidence>
<dbReference type="Proteomes" id="UP000886595">
    <property type="component" value="Unassembled WGS sequence"/>
</dbReference>
<organism evidence="1 2">
    <name type="scientific">Brassica carinata</name>
    <name type="common">Ethiopian mustard</name>
    <name type="synonym">Abyssinian cabbage</name>
    <dbReference type="NCBI Taxonomy" id="52824"/>
    <lineage>
        <taxon>Eukaryota</taxon>
        <taxon>Viridiplantae</taxon>
        <taxon>Streptophyta</taxon>
        <taxon>Embryophyta</taxon>
        <taxon>Tracheophyta</taxon>
        <taxon>Spermatophyta</taxon>
        <taxon>Magnoliopsida</taxon>
        <taxon>eudicotyledons</taxon>
        <taxon>Gunneridae</taxon>
        <taxon>Pentapetalae</taxon>
        <taxon>rosids</taxon>
        <taxon>malvids</taxon>
        <taxon>Brassicales</taxon>
        <taxon>Brassicaceae</taxon>
        <taxon>Brassiceae</taxon>
        <taxon>Brassica</taxon>
    </lineage>
</organism>
<keyword evidence="2" id="KW-1185">Reference proteome</keyword>
<gene>
    <name evidence="1" type="ORF">Bca52824_057213</name>
</gene>
<sequence>MNPSISVIIRLVDCNCEQDLIQGDLKMVSDASKKKVAQKKATAAAKRGGKAAAAASCTRILCSHP</sequence>
<protein>
    <submittedName>
        <fullName evidence="1">Uncharacterized protein</fullName>
    </submittedName>
</protein>
<name>A0A8X7QQP8_BRACI</name>